<dbReference type="Proteomes" id="UP001171945">
    <property type="component" value="Unassembled WGS sequence"/>
</dbReference>
<sequence length="142" mass="16156">MKKSAQVNELHEKAMKIAQAAFIARTQGKLENVKQLSYQAFEYERQAAMLLLNDYDVEPTRSVLFRSAANLALNFENYREAECMIALGLLGNPPPEILEELRELFISNIPVQTKPIPISLSQFPTSRFSFPMRTTNIKHVAL</sequence>
<evidence type="ECO:0000313" key="2">
    <source>
        <dbReference type="Proteomes" id="UP001171945"/>
    </source>
</evidence>
<protein>
    <submittedName>
        <fullName evidence="1">Uncharacterized protein</fullName>
    </submittedName>
</protein>
<comment type="caution">
    <text evidence="1">The sequence shown here is derived from an EMBL/GenBank/DDBJ whole genome shotgun (WGS) entry which is preliminary data.</text>
</comment>
<name>A0ABT7VVQ6_9GAMM</name>
<evidence type="ECO:0000313" key="1">
    <source>
        <dbReference type="EMBL" id="MDM8563657.1"/>
    </source>
</evidence>
<keyword evidence="2" id="KW-1185">Reference proteome</keyword>
<organism evidence="1 2">
    <name type="scientific">Candidatus Marithioploca araucensis</name>
    <dbReference type="NCBI Taxonomy" id="70273"/>
    <lineage>
        <taxon>Bacteria</taxon>
        <taxon>Pseudomonadati</taxon>
        <taxon>Pseudomonadota</taxon>
        <taxon>Gammaproteobacteria</taxon>
        <taxon>Thiotrichales</taxon>
        <taxon>Thiotrichaceae</taxon>
        <taxon>Candidatus Marithioploca</taxon>
    </lineage>
</organism>
<accession>A0ABT7VVQ6</accession>
<reference evidence="1" key="1">
    <citation type="submission" date="2023-06" db="EMBL/GenBank/DDBJ databases">
        <title>Uncultivated large filamentous bacteria from sulfidic sediments reveal new species and different genomic features in energy metabolism and defense.</title>
        <authorList>
            <person name="Fonseca A."/>
        </authorList>
    </citation>
    <scope>NUCLEOTIDE SEQUENCE</scope>
    <source>
        <strain evidence="1">HSG4</strain>
    </source>
</reference>
<proteinExistence type="predicted"/>
<gene>
    <name evidence="1" type="ORF">QUF54_09915</name>
</gene>
<dbReference type="EMBL" id="JAUCGM010000780">
    <property type="protein sequence ID" value="MDM8563657.1"/>
    <property type="molecule type" value="Genomic_DNA"/>
</dbReference>